<dbReference type="GeneID" id="35125491"/>
<feature type="compositionally biased region" description="Basic and acidic residues" evidence="1">
    <location>
        <begin position="22"/>
        <end position="31"/>
    </location>
</feature>
<protein>
    <submittedName>
        <fullName evidence="2">Uncharacterized protein</fullName>
    </submittedName>
</protein>
<organism evidence="2 3">
    <name type="scientific">Methanobacterium subterraneum</name>
    <dbReference type="NCBI Taxonomy" id="59277"/>
    <lineage>
        <taxon>Archaea</taxon>
        <taxon>Methanobacteriati</taxon>
        <taxon>Methanobacteriota</taxon>
        <taxon>Methanomada group</taxon>
        <taxon>Methanobacteria</taxon>
        <taxon>Methanobacteriales</taxon>
        <taxon>Methanobacteriaceae</taxon>
        <taxon>Methanobacterium</taxon>
    </lineage>
</organism>
<accession>A0A2H4VP03</accession>
<gene>
    <name evidence="2" type="ORF">BK009_03355</name>
</gene>
<sequence length="59" mass="7100">MEVMKNMDKKQDLLKKATISPEKSDDQGNIRPEYVKKIQRIMKQDRVKIKDIDQFFDED</sequence>
<evidence type="ECO:0000313" key="2">
    <source>
        <dbReference type="EMBL" id="AUB59796.1"/>
    </source>
</evidence>
<dbReference type="Proteomes" id="UP000232631">
    <property type="component" value="Chromosome"/>
</dbReference>
<feature type="compositionally biased region" description="Basic and acidic residues" evidence="1">
    <location>
        <begin position="1"/>
        <end position="15"/>
    </location>
</feature>
<name>A0A2H4VP03_9EURY</name>
<evidence type="ECO:0000256" key="1">
    <source>
        <dbReference type="SAM" id="MobiDB-lite"/>
    </source>
</evidence>
<reference evidence="2 3" key="1">
    <citation type="submission" date="2016-10" db="EMBL/GenBank/DDBJ databases">
        <title>Comparative genomics between deep and shallow subseafloor isolates.</title>
        <authorList>
            <person name="Ishii S."/>
            <person name="Miller J.R."/>
            <person name="Sutton G."/>
            <person name="Suzuki S."/>
            <person name="Methe B."/>
            <person name="Inagaki F."/>
            <person name="Imachi H."/>
        </authorList>
    </citation>
    <scope>NUCLEOTIDE SEQUENCE [LARGE SCALE GENOMIC DNA]</scope>
    <source>
        <strain evidence="2 3">A8p</strain>
    </source>
</reference>
<dbReference type="RefSeq" id="WP_100909037.1">
    <property type="nucleotide sequence ID" value="NZ_CP017768.1"/>
</dbReference>
<proteinExistence type="predicted"/>
<dbReference type="KEGG" id="msub:BK009_03355"/>
<keyword evidence="3" id="KW-1185">Reference proteome</keyword>
<evidence type="ECO:0000313" key="3">
    <source>
        <dbReference type="Proteomes" id="UP000232631"/>
    </source>
</evidence>
<dbReference type="AlphaFoldDB" id="A0A2H4VP03"/>
<feature type="region of interest" description="Disordered" evidence="1">
    <location>
        <begin position="1"/>
        <end position="31"/>
    </location>
</feature>
<dbReference type="EMBL" id="CP017768">
    <property type="protein sequence ID" value="AUB59796.1"/>
    <property type="molecule type" value="Genomic_DNA"/>
</dbReference>